<evidence type="ECO:0000313" key="2">
    <source>
        <dbReference type="Proteomes" id="UP000738349"/>
    </source>
</evidence>
<accession>A0A9P9J1D6</accession>
<comment type="caution">
    <text evidence="1">The sequence shown here is derived from an EMBL/GenBank/DDBJ whole genome shotgun (WGS) entry which is preliminary data.</text>
</comment>
<organism evidence="1 2">
    <name type="scientific">Dactylonectria macrodidyma</name>
    <dbReference type="NCBI Taxonomy" id="307937"/>
    <lineage>
        <taxon>Eukaryota</taxon>
        <taxon>Fungi</taxon>
        <taxon>Dikarya</taxon>
        <taxon>Ascomycota</taxon>
        <taxon>Pezizomycotina</taxon>
        <taxon>Sordariomycetes</taxon>
        <taxon>Hypocreomycetidae</taxon>
        <taxon>Hypocreales</taxon>
        <taxon>Nectriaceae</taxon>
        <taxon>Dactylonectria</taxon>
    </lineage>
</organism>
<protein>
    <submittedName>
        <fullName evidence="1">Uncharacterized protein</fullName>
    </submittedName>
</protein>
<dbReference type="EMBL" id="JAGMUV010000010">
    <property type="protein sequence ID" value="KAH7141833.1"/>
    <property type="molecule type" value="Genomic_DNA"/>
</dbReference>
<dbReference type="OrthoDB" id="5133263at2759"/>
<keyword evidence="2" id="KW-1185">Reference proteome</keyword>
<name>A0A9P9J1D6_9HYPO</name>
<sequence>MASSIPESQSHLLFLPDEILQHVLSDVVAGIITNKKTGYPHPYYAPNYRYSQKERRRNLVNLCLSCRKVNALATPLLYHDVFLNKLNRPEYSEEEKRNDNADEGVFTLGLFLRTMLERPELRAHVRHLDCWFLLSPVLDYETDPLPRSGFNGSREFQLLKEYVSGAHSEKDLCILENVGLGIYDYPRTNDGAERAFAAILLLTMELRTLSFPPPPESTWHRGDSDVSISADNEDRPWDAYKVSGYYDVLSNILEYAYEDSKLSPTTLQNLEAVRFTFVPTFFPYNSRARRYYAERDPGVPAYPAYTYRIDACLGILRAPRVVEFESDADNGTKKVQFQNRGALGELNLRRAFFSSSRCCQEILEDACNYWPLAALSIRGADAADYDDDDSHSDSDAFIPEIDVFNTSLEKVATTLQVLDIGSDSSPWMPLQHLSSLHKLVALEHLRIGLPLLNTNEGFVTRPLCHILPSSLKTLTIDDSFAANHYAGSYAAEESWDESGRVKNGPRRYRRLLSLALYEFAGVCGKTHPELRSVMVFGEPPIEGPRYRDTVRAMELAGSELGQVVVDAGKVRDLFAQSGVELREFFHGQEPDYPFRTVYERSCDFRLM</sequence>
<dbReference type="Proteomes" id="UP000738349">
    <property type="component" value="Unassembled WGS sequence"/>
</dbReference>
<evidence type="ECO:0000313" key="1">
    <source>
        <dbReference type="EMBL" id="KAH7141833.1"/>
    </source>
</evidence>
<reference evidence="1" key="1">
    <citation type="journal article" date="2021" name="Nat. Commun.">
        <title>Genetic determinants of endophytism in the Arabidopsis root mycobiome.</title>
        <authorList>
            <person name="Mesny F."/>
            <person name="Miyauchi S."/>
            <person name="Thiergart T."/>
            <person name="Pickel B."/>
            <person name="Atanasova L."/>
            <person name="Karlsson M."/>
            <person name="Huettel B."/>
            <person name="Barry K.W."/>
            <person name="Haridas S."/>
            <person name="Chen C."/>
            <person name="Bauer D."/>
            <person name="Andreopoulos W."/>
            <person name="Pangilinan J."/>
            <person name="LaButti K."/>
            <person name="Riley R."/>
            <person name="Lipzen A."/>
            <person name="Clum A."/>
            <person name="Drula E."/>
            <person name="Henrissat B."/>
            <person name="Kohler A."/>
            <person name="Grigoriev I.V."/>
            <person name="Martin F.M."/>
            <person name="Hacquard S."/>
        </authorList>
    </citation>
    <scope>NUCLEOTIDE SEQUENCE</scope>
    <source>
        <strain evidence="1">MPI-CAGE-AT-0147</strain>
    </source>
</reference>
<gene>
    <name evidence="1" type="ORF">EDB81DRAFT_797620</name>
</gene>
<proteinExistence type="predicted"/>
<dbReference type="AlphaFoldDB" id="A0A9P9J1D6"/>